<evidence type="ECO:0000259" key="1">
    <source>
        <dbReference type="Pfam" id="PF01717"/>
    </source>
</evidence>
<accession>A0ABT9NH89</accession>
<protein>
    <submittedName>
        <fullName evidence="2">Methionine synthase II (Cobalamin-independent)</fullName>
    </submittedName>
</protein>
<dbReference type="Gene3D" id="3.20.20.210">
    <property type="match status" value="1"/>
</dbReference>
<evidence type="ECO:0000313" key="3">
    <source>
        <dbReference type="Proteomes" id="UP001243212"/>
    </source>
</evidence>
<gene>
    <name evidence="2" type="ORF">J2S70_001353</name>
</gene>
<dbReference type="InterPro" id="IPR002629">
    <property type="entry name" value="Met_Synth_C/arc"/>
</dbReference>
<comment type="caution">
    <text evidence="2">The sequence shown here is derived from an EMBL/GenBank/DDBJ whole genome shotgun (WGS) entry which is preliminary data.</text>
</comment>
<dbReference type="Proteomes" id="UP001243212">
    <property type="component" value="Unassembled WGS sequence"/>
</dbReference>
<evidence type="ECO:0000313" key="2">
    <source>
        <dbReference type="EMBL" id="MDP9806771.1"/>
    </source>
</evidence>
<feature type="domain" description="Cobalamin-independent methionine synthase MetE C-terminal/archaeal" evidence="1">
    <location>
        <begin position="10"/>
        <end position="51"/>
    </location>
</feature>
<name>A0ABT9NH89_9ACTO</name>
<dbReference type="EMBL" id="JAUSQX010000001">
    <property type="protein sequence ID" value="MDP9806771.1"/>
    <property type="molecule type" value="Genomic_DNA"/>
</dbReference>
<reference evidence="2 3" key="1">
    <citation type="submission" date="2023-07" db="EMBL/GenBank/DDBJ databases">
        <title>Sequencing the genomes of 1000 actinobacteria strains.</title>
        <authorList>
            <person name="Klenk H.-P."/>
        </authorList>
    </citation>
    <scope>NUCLEOTIDE SEQUENCE [LARGE SCALE GENOMIC DNA]</scope>
    <source>
        <strain evidence="2 3">DSM 17163</strain>
    </source>
</reference>
<organism evidence="2 3">
    <name type="scientific">Trueperella bonasi</name>
    <dbReference type="NCBI Taxonomy" id="312286"/>
    <lineage>
        <taxon>Bacteria</taxon>
        <taxon>Bacillati</taxon>
        <taxon>Actinomycetota</taxon>
        <taxon>Actinomycetes</taxon>
        <taxon>Actinomycetales</taxon>
        <taxon>Actinomycetaceae</taxon>
        <taxon>Trueperella</taxon>
    </lineage>
</organism>
<keyword evidence="3" id="KW-1185">Reference proteome</keyword>
<dbReference type="Pfam" id="PF01717">
    <property type="entry name" value="Meth_synt_2"/>
    <property type="match status" value="1"/>
</dbReference>
<proteinExistence type="predicted"/>
<sequence>MELLESVSGVFSNDIGPGVWDIHSPRVPPTEELEELILAALKNVPAQQLWLIRTAV</sequence>
<dbReference type="InterPro" id="IPR038071">
    <property type="entry name" value="UROD/MetE-like_sf"/>
</dbReference>
<dbReference type="SUPFAM" id="SSF51726">
    <property type="entry name" value="UROD/MetE-like"/>
    <property type="match status" value="1"/>
</dbReference>